<protein>
    <recommendedName>
        <fullName evidence="3">Antitoxin</fullName>
    </recommendedName>
</protein>
<gene>
    <name evidence="1" type="ORF">CUJ86_10325</name>
</gene>
<sequence>MTTTEFIPVSEKTYKAISDLKGPNRTFDEIIADLVEHAKKQQLEDDVEAVLARKRFVEL</sequence>
<comment type="caution">
    <text evidence="1">The sequence shown here is derived from an EMBL/GenBank/DDBJ whole genome shotgun (WGS) entry which is preliminary data.</text>
</comment>
<dbReference type="EMBL" id="PGCL01000004">
    <property type="protein sequence ID" value="TAJ43714.1"/>
    <property type="molecule type" value="Genomic_DNA"/>
</dbReference>
<dbReference type="Proteomes" id="UP000292580">
    <property type="component" value="Unassembled WGS sequence"/>
</dbReference>
<name>A0A483CRW1_9EURY</name>
<keyword evidence="2" id="KW-1185">Reference proteome</keyword>
<evidence type="ECO:0000313" key="2">
    <source>
        <dbReference type="Proteomes" id="UP000292580"/>
    </source>
</evidence>
<reference evidence="1 2" key="1">
    <citation type="submission" date="2017-11" db="EMBL/GenBank/DDBJ databases">
        <title>Isolation and Characterization of Methanofollis Species from Methane Seep Offshore SW Taiwan.</title>
        <authorList>
            <person name="Teng N.-H."/>
            <person name="Lai M.-C."/>
            <person name="Chen S.-C."/>
        </authorList>
    </citation>
    <scope>NUCLEOTIDE SEQUENCE [LARGE SCALE GENOMIC DNA]</scope>
    <source>
        <strain evidence="1 2">FWC-SCC2</strain>
    </source>
</reference>
<proteinExistence type="predicted"/>
<organism evidence="1 2">
    <name type="scientific">Methanofollis fontis</name>
    <dbReference type="NCBI Taxonomy" id="2052832"/>
    <lineage>
        <taxon>Archaea</taxon>
        <taxon>Methanobacteriati</taxon>
        <taxon>Methanobacteriota</taxon>
        <taxon>Stenosarchaea group</taxon>
        <taxon>Methanomicrobia</taxon>
        <taxon>Methanomicrobiales</taxon>
        <taxon>Methanomicrobiaceae</taxon>
        <taxon>Methanofollis</taxon>
    </lineage>
</organism>
<dbReference type="AlphaFoldDB" id="A0A483CRW1"/>
<accession>A0A483CRW1</accession>
<evidence type="ECO:0008006" key="3">
    <source>
        <dbReference type="Google" id="ProtNLM"/>
    </source>
</evidence>
<evidence type="ECO:0000313" key="1">
    <source>
        <dbReference type="EMBL" id="TAJ43714.1"/>
    </source>
</evidence>